<name>A0A239IEE8_9ACTN</name>
<dbReference type="EMBL" id="FZOF01000010">
    <property type="protein sequence ID" value="SNS91935.1"/>
    <property type="molecule type" value="Genomic_DNA"/>
</dbReference>
<gene>
    <name evidence="3" type="ORF">SAMN05216252_110123</name>
</gene>
<dbReference type="RefSeq" id="WP_089225569.1">
    <property type="nucleotide sequence ID" value="NZ_FZOF01000010.1"/>
</dbReference>
<dbReference type="PRINTS" id="PR01438">
    <property type="entry name" value="UNVRSLSTRESS"/>
</dbReference>
<dbReference type="Proteomes" id="UP000198280">
    <property type="component" value="Unassembled WGS sequence"/>
</dbReference>
<proteinExistence type="inferred from homology"/>
<feature type="domain" description="UspA" evidence="2">
    <location>
        <begin position="1"/>
        <end position="144"/>
    </location>
</feature>
<reference evidence="3 4" key="1">
    <citation type="submission" date="2017-06" db="EMBL/GenBank/DDBJ databases">
        <authorList>
            <person name="Kim H.J."/>
            <person name="Triplett B.A."/>
        </authorList>
    </citation>
    <scope>NUCLEOTIDE SEQUENCE [LARGE SCALE GENOMIC DNA]</scope>
    <source>
        <strain evidence="3 4">CGMCC 4.1858</strain>
    </source>
</reference>
<feature type="domain" description="UspA" evidence="2">
    <location>
        <begin position="167"/>
        <end position="306"/>
    </location>
</feature>
<dbReference type="PANTHER" id="PTHR46553:SF3">
    <property type="entry name" value="ADENINE NUCLEOTIDE ALPHA HYDROLASES-LIKE SUPERFAMILY PROTEIN"/>
    <property type="match status" value="1"/>
</dbReference>
<accession>A0A239IEE8</accession>
<evidence type="ECO:0000313" key="3">
    <source>
        <dbReference type="EMBL" id="SNS91935.1"/>
    </source>
</evidence>
<dbReference type="InterPro" id="IPR006016">
    <property type="entry name" value="UspA"/>
</dbReference>
<dbReference type="PANTHER" id="PTHR46553">
    <property type="entry name" value="ADENINE NUCLEOTIDE ALPHA HYDROLASES-LIKE SUPERFAMILY PROTEIN"/>
    <property type="match status" value="1"/>
</dbReference>
<dbReference type="AlphaFoldDB" id="A0A239IEE8"/>
<dbReference type="InterPro" id="IPR014729">
    <property type="entry name" value="Rossmann-like_a/b/a_fold"/>
</dbReference>
<comment type="similarity">
    <text evidence="1">Belongs to the universal stress protein A family.</text>
</comment>
<evidence type="ECO:0000313" key="4">
    <source>
        <dbReference type="Proteomes" id="UP000198280"/>
    </source>
</evidence>
<evidence type="ECO:0000256" key="1">
    <source>
        <dbReference type="ARBA" id="ARBA00008791"/>
    </source>
</evidence>
<sequence>MSRTVTAGLDGSPESRAAADWAAREALRRGLPLRLVHVHEWQPYSSVYAPLAGAVAAVDPDVQQQWAESVPREAAAVLAGRHPDLEISAGRVSGQPAAALAAAAEESELLVLGSRGLGALAGFLVGSVASATVAQAVRPVVLVRAGEKGDDEHRPDLDGLVSEYTPFRDVVLGIDLARPHDDLLAFAFEAAMLRGTGLRVVHGWNLPASYGYNPAAIALDLEHELTGAQAKALTQVLAPWRAKYPAVDVVEHSVAGGAAHHLIEAAADASLVVVGRRVRRAAAGLHVGPVTHAVLHHAKAPVAVVPHD</sequence>
<dbReference type="Gene3D" id="3.40.50.620">
    <property type="entry name" value="HUPs"/>
    <property type="match status" value="2"/>
</dbReference>
<dbReference type="InterPro" id="IPR006015">
    <property type="entry name" value="Universal_stress_UspA"/>
</dbReference>
<dbReference type="SUPFAM" id="SSF52402">
    <property type="entry name" value="Adenine nucleotide alpha hydrolases-like"/>
    <property type="match status" value="2"/>
</dbReference>
<protein>
    <submittedName>
        <fullName evidence="3">Nucleotide-binding universal stress protein, UspA family</fullName>
    </submittedName>
</protein>
<dbReference type="Pfam" id="PF00582">
    <property type="entry name" value="Usp"/>
    <property type="match status" value="2"/>
</dbReference>
<keyword evidence="4" id="KW-1185">Reference proteome</keyword>
<organism evidence="3 4">
    <name type="scientific">Actinacidiphila glaucinigra</name>
    <dbReference type="NCBI Taxonomy" id="235986"/>
    <lineage>
        <taxon>Bacteria</taxon>
        <taxon>Bacillati</taxon>
        <taxon>Actinomycetota</taxon>
        <taxon>Actinomycetes</taxon>
        <taxon>Kitasatosporales</taxon>
        <taxon>Streptomycetaceae</taxon>
        <taxon>Actinacidiphila</taxon>
    </lineage>
</organism>
<dbReference type="OrthoDB" id="4867015at2"/>
<evidence type="ECO:0000259" key="2">
    <source>
        <dbReference type="Pfam" id="PF00582"/>
    </source>
</evidence>